<dbReference type="Pfam" id="PF07728">
    <property type="entry name" value="AAA_5"/>
    <property type="match status" value="1"/>
</dbReference>
<name>A0A1I1V3P5_9RHOB</name>
<dbReference type="CDD" id="cd00009">
    <property type="entry name" value="AAA"/>
    <property type="match status" value="1"/>
</dbReference>
<gene>
    <name evidence="2" type="ORF">SAMN04488523_102361</name>
</gene>
<dbReference type="Proteomes" id="UP000198977">
    <property type="component" value="Unassembled WGS sequence"/>
</dbReference>
<dbReference type="Gene3D" id="3.40.50.300">
    <property type="entry name" value="P-loop containing nucleotide triphosphate hydrolases"/>
    <property type="match status" value="1"/>
</dbReference>
<dbReference type="InterPro" id="IPR003593">
    <property type="entry name" value="AAA+_ATPase"/>
</dbReference>
<dbReference type="SMART" id="SM00382">
    <property type="entry name" value="AAA"/>
    <property type="match status" value="1"/>
</dbReference>
<evidence type="ECO:0000313" key="2">
    <source>
        <dbReference type="EMBL" id="SFD77662.1"/>
    </source>
</evidence>
<dbReference type="InterPro" id="IPR050764">
    <property type="entry name" value="CbbQ/NirQ/NorQ/GpvN"/>
</dbReference>
<dbReference type="GO" id="GO:0005524">
    <property type="term" value="F:ATP binding"/>
    <property type="evidence" value="ECO:0007669"/>
    <property type="project" value="InterPro"/>
</dbReference>
<dbReference type="InterPro" id="IPR027417">
    <property type="entry name" value="P-loop_NTPase"/>
</dbReference>
<evidence type="ECO:0000259" key="1">
    <source>
        <dbReference type="SMART" id="SM00382"/>
    </source>
</evidence>
<organism evidence="2 3">
    <name type="scientific">Sulfitobacter brevis</name>
    <dbReference type="NCBI Taxonomy" id="74348"/>
    <lineage>
        <taxon>Bacteria</taxon>
        <taxon>Pseudomonadati</taxon>
        <taxon>Pseudomonadota</taxon>
        <taxon>Alphaproteobacteria</taxon>
        <taxon>Rhodobacterales</taxon>
        <taxon>Roseobacteraceae</taxon>
        <taxon>Sulfitobacter</taxon>
    </lineage>
</organism>
<dbReference type="SUPFAM" id="SSF52540">
    <property type="entry name" value="P-loop containing nucleoside triphosphate hydrolases"/>
    <property type="match status" value="1"/>
</dbReference>
<dbReference type="STRING" id="74348.SAMN04488523_102361"/>
<dbReference type="PANTHER" id="PTHR42759:SF1">
    <property type="entry name" value="MAGNESIUM-CHELATASE SUBUNIT CHLD"/>
    <property type="match status" value="1"/>
</dbReference>
<evidence type="ECO:0000313" key="3">
    <source>
        <dbReference type="Proteomes" id="UP000198977"/>
    </source>
</evidence>
<dbReference type="PANTHER" id="PTHR42759">
    <property type="entry name" value="MOXR FAMILY PROTEIN"/>
    <property type="match status" value="1"/>
</dbReference>
<proteinExistence type="predicted"/>
<dbReference type="AlphaFoldDB" id="A0A1I1V3P5"/>
<feature type="domain" description="AAA+ ATPase" evidence="1">
    <location>
        <begin position="61"/>
        <end position="219"/>
    </location>
</feature>
<dbReference type="InterPro" id="IPR011704">
    <property type="entry name" value="ATPase_dyneun-rel_AAA"/>
</dbReference>
<keyword evidence="3" id="KW-1185">Reference proteome</keyword>
<dbReference type="GO" id="GO:0016887">
    <property type="term" value="F:ATP hydrolysis activity"/>
    <property type="evidence" value="ECO:0007669"/>
    <property type="project" value="InterPro"/>
</dbReference>
<protein>
    <submittedName>
        <fullName evidence="2">MoxR-like ATPase</fullName>
    </submittedName>
</protein>
<dbReference type="EMBL" id="FOMW01000002">
    <property type="protein sequence ID" value="SFD77662.1"/>
    <property type="molecule type" value="Genomic_DNA"/>
</dbReference>
<dbReference type="InterPro" id="IPR001270">
    <property type="entry name" value="ClpA/B"/>
</dbReference>
<accession>A0A1I1V3P5</accession>
<dbReference type="PRINTS" id="PR00300">
    <property type="entry name" value="CLPPROTEASEA"/>
</dbReference>
<sequence>MPQRLTQQPRIVTTQSPQFTVKGARINAASEKVETTMKFEGTADYVATDDLTIAVNAAVTLERPLLVKGEPGTGKTELARQVSQALGLRMIEWNIKSTTRAQQGLYEYDAVSRLRDSQLGEERVHDVRNYIRKGKLWEAFEAGEKVVLLIDEIDKADIEFPNDLLQELDQMEFFVYETGETIKADNRPIVIITSNNEKELPDAFLRRCFFHYIRFPEMETLKKIVEVHHPGIKEALLTTALTQFYEIRDQQGLKKKPSTSEVLDWLKLLLAEDMDAADLKKNGASALPKLHGALLKNEQDVHLFERLAFMARSQR</sequence>
<reference evidence="3" key="1">
    <citation type="submission" date="2016-10" db="EMBL/GenBank/DDBJ databases">
        <authorList>
            <person name="Varghese N."/>
            <person name="Submissions S."/>
        </authorList>
    </citation>
    <scope>NUCLEOTIDE SEQUENCE [LARGE SCALE GENOMIC DNA]</scope>
    <source>
        <strain evidence="3">DSM 11443</strain>
    </source>
</reference>